<feature type="compositionally biased region" description="Polar residues" evidence="2">
    <location>
        <begin position="23"/>
        <end position="47"/>
    </location>
</feature>
<keyword evidence="1" id="KW-0539">Nucleus</keyword>
<organism evidence="4 5">
    <name type="scientific">Adineta ricciae</name>
    <name type="common">Rotifer</name>
    <dbReference type="NCBI Taxonomy" id="249248"/>
    <lineage>
        <taxon>Eukaryota</taxon>
        <taxon>Metazoa</taxon>
        <taxon>Spiralia</taxon>
        <taxon>Gnathifera</taxon>
        <taxon>Rotifera</taxon>
        <taxon>Eurotatoria</taxon>
        <taxon>Bdelloidea</taxon>
        <taxon>Adinetida</taxon>
        <taxon>Adinetidae</taxon>
        <taxon>Adineta</taxon>
    </lineage>
</organism>
<dbReference type="InterPro" id="IPR032453">
    <property type="entry name" value="PKNOX/Meis_N"/>
</dbReference>
<name>A0A816G3X0_ADIRI</name>
<evidence type="ECO:0000313" key="4">
    <source>
        <dbReference type="EMBL" id="CAF1669873.1"/>
    </source>
</evidence>
<feature type="non-terminal residue" evidence="4">
    <location>
        <position position="1"/>
    </location>
</feature>
<gene>
    <name evidence="4" type="ORF">XAT740_LOCUS58468</name>
</gene>
<protein>
    <recommendedName>
        <fullName evidence="3">MEIS N-terminal domain-containing protein</fullName>
    </recommendedName>
</protein>
<evidence type="ECO:0000256" key="1">
    <source>
        <dbReference type="ARBA" id="ARBA00023242"/>
    </source>
</evidence>
<evidence type="ECO:0000259" key="3">
    <source>
        <dbReference type="Pfam" id="PF16493"/>
    </source>
</evidence>
<keyword evidence="5" id="KW-1185">Reference proteome</keyword>
<dbReference type="EMBL" id="CAJNOR010012812">
    <property type="protein sequence ID" value="CAF1669873.1"/>
    <property type="molecule type" value="Genomic_DNA"/>
</dbReference>
<feature type="compositionally biased region" description="Acidic residues" evidence="2">
    <location>
        <begin position="139"/>
        <end position="149"/>
    </location>
</feature>
<feature type="domain" description="MEIS N-terminal" evidence="3">
    <location>
        <begin position="102"/>
        <end position="149"/>
    </location>
</feature>
<sequence>MAAQRLLTDTNGPYYGNGSGDFSATNAPNGNNSMYPTTFSTETSSASPIPHHLQTLLGPMGESSVPTSHSNSVNGDNQVKQHKDMIYSDDDGDGGGWPLCVRHHPLFPLLALIFEKCELATCTPRDSGGPGDICSSESFNDDVTEFAKQ</sequence>
<dbReference type="Pfam" id="PF16493">
    <property type="entry name" value="Meis_PKNOX_N"/>
    <property type="match status" value="1"/>
</dbReference>
<feature type="region of interest" description="Disordered" evidence="2">
    <location>
        <begin position="23"/>
        <end position="80"/>
    </location>
</feature>
<proteinExistence type="predicted"/>
<dbReference type="Proteomes" id="UP000663828">
    <property type="component" value="Unassembled WGS sequence"/>
</dbReference>
<comment type="caution">
    <text evidence="4">The sequence shown here is derived from an EMBL/GenBank/DDBJ whole genome shotgun (WGS) entry which is preliminary data.</text>
</comment>
<feature type="compositionally biased region" description="Polar residues" evidence="2">
    <location>
        <begin position="64"/>
        <end position="78"/>
    </location>
</feature>
<reference evidence="4" key="1">
    <citation type="submission" date="2021-02" db="EMBL/GenBank/DDBJ databases">
        <authorList>
            <person name="Nowell W R."/>
        </authorList>
    </citation>
    <scope>NUCLEOTIDE SEQUENCE</scope>
</reference>
<evidence type="ECO:0000313" key="5">
    <source>
        <dbReference type="Proteomes" id="UP000663828"/>
    </source>
</evidence>
<evidence type="ECO:0000256" key="2">
    <source>
        <dbReference type="SAM" id="MobiDB-lite"/>
    </source>
</evidence>
<feature type="region of interest" description="Disordered" evidence="2">
    <location>
        <begin position="125"/>
        <end position="149"/>
    </location>
</feature>
<dbReference type="AlphaFoldDB" id="A0A816G3X0"/>
<accession>A0A816G3X0</accession>